<dbReference type="InterPro" id="IPR058650">
    <property type="entry name" value="Msy1/2-like"/>
</dbReference>
<keyword evidence="5" id="KW-1185">Reference proteome</keyword>
<dbReference type="PANTHER" id="PTHR31323">
    <property type="entry name" value="MECHANOSENSITIVE ION CHANNEL PROTEIN MSY2"/>
    <property type="match status" value="1"/>
</dbReference>
<evidence type="ECO:0000256" key="2">
    <source>
        <dbReference type="SAM" id="Phobius"/>
    </source>
</evidence>
<dbReference type="Pfam" id="PF25886">
    <property type="entry name" value="Msy1"/>
    <property type="match status" value="1"/>
</dbReference>
<dbReference type="InterPro" id="IPR018247">
    <property type="entry name" value="EF_Hand_1_Ca_BS"/>
</dbReference>
<evidence type="ECO:0000313" key="5">
    <source>
        <dbReference type="Proteomes" id="UP000030752"/>
    </source>
</evidence>
<dbReference type="eggNOG" id="KOG4629">
    <property type="taxonomic scope" value="Eukaryota"/>
</dbReference>
<keyword evidence="2" id="KW-0472">Membrane</keyword>
<name>W2S8C0_CYPE1</name>
<feature type="transmembrane region" description="Helical" evidence="2">
    <location>
        <begin position="395"/>
        <end position="414"/>
    </location>
</feature>
<dbReference type="EMBL" id="KB822715">
    <property type="protein sequence ID" value="ETN44303.1"/>
    <property type="molecule type" value="Genomic_DNA"/>
</dbReference>
<evidence type="ECO:0000313" key="4">
    <source>
        <dbReference type="EMBL" id="ETN44303.1"/>
    </source>
</evidence>
<dbReference type="OrthoDB" id="544685at2759"/>
<feature type="transmembrane region" description="Helical" evidence="2">
    <location>
        <begin position="134"/>
        <end position="158"/>
    </location>
</feature>
<accession>W2S8C0</accession>
<dbReference type="PROSITE" id="PS00018">
    <property type="entry name" value="EF_HAND_1"/>
    <property type="match status" value="1"/>
</dbReference>
<dbReference type="GO" id="GO:0005262">
    <property type="term" value="F:calcium channel activity"/>
    <property type="evidence" value="ECO:0007669"/>
    <property type="project" value="TreeGrafter"/>
</dbReference>
<dbReference type="GO" id="GO:0005509">
    <property type="term" value="F:calcium ion binding"/>
    <property type="evidence" value="ECO:0007669"/>
    <property type="project" value="InterPro"/>
</dbReference>
<feature type="compositionally biased region" description="Basic and acidic residues" evidence="1">
    <location>
        <begin position="17"/>
        <end position="31"/>
    </location>
</feature>
<dbReference type="RefSeq" id="XP_008713376.1">
    <property type="nucleotide sequence ID" value="XM_008715154.1"/>
</dbReference>
<evidence type="ECO:0000256" key="1">
    <source>
        <dbReference type="SAM" id="MobiDB-lite"/>
    </source>
</evidence>
<dbReference type="InterPro" id="IPR002048">
    <property type="entry name" value="EF_hand_dom"/>
</dbReference>
<dbReference type="VEuPathDB" id="FungiDB:HMPREF1541_10483"/>
<dbReference type="PANTHER" id="PTHR31323:SF1">
    <property type="entry name" value="MECHANOSENSITIVE ION CHANNEL PROTEIN"/>
    <property type="match status" value="1"/>
</dbReference>
<dbReference type="PROSITE" id="PS50222">
    <property type="entry name" value="EF_HAND_2"/>
    <property type="match status" value="1"/>
</dbReference>
<sequence length="537" mass="60415">MATPELNVNFASESPTLDEKSHRTDDKDVTSKAEMVPPRIAERPLSCRTRSSTGFYDKRMSTASLRIRSSRRKKPRAGDRLFDACRRLPLIVKTLLAVVLTGLPFAIFTVLAYVKYKDDFVGDGHLSVTYKNLAIWLDVAWAGFVVIVGLAECLGRFFSWLCHTSTATVKYAPLAETMWFRLTLIAWVGVIHEATCIIWPVSLQGGHSDNWVFRLREAFEFLTIAFAILLAQGVVLQLIGIQYVQGYIGPRSEHAMDELETLQRLNGLLRPRKRHAKRALFLKFLRKIFLPRESDIFNEIRQGCGTEEEVIGYAAILWTSVASTRKQITRADICQRLVQLGRDPDIGQDLFLQLDRSGDNVVTRQEFEDLVVLAAAQLKKRAGAMRGITLLLRKLEAILCILVFGLIMFIYTVFFNPDVAKNIASLWTGVIALSFAFAGPVAELVNSCVWVFAKHSYDVGDLVEVKGKKLEVRQIFLTHTNFEEAVDGRTPIDRPIGKKVVQVSHSSLNGEVIVNWTRSEDAFAEHLVPTGGTWRDV</sequence>
<feature type="region of interest" description="Disordered" evidence="1">
    <location>
        <begin position="1"/>
        <end position="35"/>
    </location>
</feature>
<feature type="transmembrane region" description="Helical" evidence="2">
    <location>
        <begin position="426"/>
        <end position="452"/>
    </location>
</feature>
<keyword evidence="2" id="KW-1133">Transmembrane helix</keyword>
<dbReference type="HOGENOM" id="CLU_507146_0_0_1"/>
<protein>
    <recommendedName>
        <fullName evidence="3">EF-hand domain-containing protein</fullName>
    </recommendedName>
</protein>
<gene>
    <name evidence="4" type="ORF">HMPREF1541_10483</name>
</gene>
<evidence type="ECO:0000259" key="3">
    <source>
        <dbReference type="PROSITE" id="PS50222"/>
    </source>
</evidence>
<proteinExistence type="predicted"/>
<dbReference type="Proteomes" id="UP000030752">
    <property type="component" value="Unassembled WGS sequence"/>
</dbReference>
<feature type="transmembrane region" description="Helical" evidence="2">
    <location>
        <begin position="179"/>
        <end position="201"/>
    </location>
</feature>
<feature type="transmembrane region" description="Helical" evidence="2">
    <location>
        <begin position="90"/>
        <end position="114"/>
    </location>
</feature>
<dbReference type="GeneID" id="19977822"/>
<dbReference type="AlphaFoldDB" id="W2S8C0"/>
<feature type="transmembrane region" description="Helical" evidence="2">
    <location>
        <begin position="221"/>
        <end position="244"/>
    </location>
</feature>
<feature type="domain" description="EF-hand" evidence="3">
    <location>
        <begin position="342"/>
        <end position="377"/>
    </location>
</feature>
<reference evidence="4 5" key="1">
    <citation type="submission" date="2013-03" db="EMBL/GenBank/DDBJ databases">
        <title>The Genome Sequence of Phialophora europaea CBS 101466.</title>
        <authorList>
            <consortium name="The Broad Institute Genomics Platform"/>
            <person name="Cuomo C."/>
            <person name="de Hoog S."/>
            <person name="Gorbushina A."/>
            <person name="Walker B."/>
            <person name="Young S.K."/>
            <person name="Zeng Q."/>
            <person name="Gargeya S."/>
            <person name="Fitzgerald M."/>
            <person name="Haas B."/>
            <person name="Abouelleil A."/>
            <person name="Allen A.W."/>
            <person name="Alvarado L."/>
            <person name="Arachchi H.M."/>
            <person name="Berlin A.M."/>
            <person name="Chapman S.B."/>
            <person name="Gainer-Dewar J."/>
            <person name="Goldberg J."/>
            <person name="Griggs A."/>
            <person name="Gujja S."/>
            <person name="Hansen M."/>
            <person name="Howarth C."/>
            <person name="Imamovic A."/>
            <person name="Ireland A."/>
            <person name="Larimer J."/>
            <person name="McCowan C."/>
            <person name="Murphy C."/>
            <person name="Pearson M."/>
            <person name="Poon T.W."/>
            <person name="Priest M."/>
            <person name="Roberts A."/>
            <person name="Saif S."/>
            <person name="Shea T."/>
            <person name="Sisk P."/>
            <person name="Sykes S."/>
            <person name="Wortman J."/>
            <person name="Nusbaum C."/>
            <person name="Birren B."/>
        </authorList>
    </citation>
    <scope>NUCLEOTIDE SEQUENCE [LARGE SCALE GENOMIC DNA]</scope>
    <source>
        <strain evidence="4 5">CBS 101466</strain>
    </source>
</reference>
<dbReference type="GO" id="GO:0006874">
    <property type="term" value="P:intracellular calcium ion homeostasis"/>
    <property type="evidence" value="ECO:0007669"/>
    <property type="project" value="TreeGrafter"/>
</dbReference>
<keyword evidence="2" id="KW-0812">Transmembrane</keyword>
<organism evidence="4 5">
    <name type="scientific">Cyphellophora europaea (strain CBS 101466)</name>
    <name type="common">Phialophora europaea</name>
    <dbReference type="NCBI Taxonomy" id="1220924"/>
    <lineage>
        <taxon>Eukaryota</taxon>
        <taxon>Fungi</taxon>
        <taxon>Dikarya</taxon>
        <taxon>Ascomycota</taxon>
        <taxon>Pezizomycotina</taxon>
        <taxon>Eurotiomycetes</taxon>
        <taxon>Chaetothyriomycetidae</taxon>
        <taxon>Chaetothyriales</taxon>
        <taxon>Cyphellophoraceae</taxon>
        <taxon>Cyphellophora</taxon>
    </lineage>
</organism>
<dbReference type="InParanoid" id="W2S8C0"/>